<name>A0A8T1GZZ1_9STRA</name>
<comment type="caution">
    <text evidence="1">The sequence shown here is derived from an EMBL/GenBank/DDBJ whole genome shotgun (WGS) entry which is preliminary data.</text>
</comment>
<gene>
    <name evidence="1" type="ORF">PC129_g25383</name>
</gene>
<organism evidence="1 2">
    <name type="scientific">Phytophthora cactorum</name>
    <dbReference type="NCBI Taxonomy" id="29920"/>
    <lineage>
        <taxon>Eukaryota</taxon>
        <taxon>Sar</taxon>
        <taxon>Stramenopiles</taxon>
        <taxon>Oomycota</taxon>
        <taxon>Peronosporomycetes</taxon>
        <taxon>Peronosporales</taxon>
        <taxon>Peronosporaceae</taxon>
        <taxon>Phytophthora</taxon>
    </lineage>
</organism>
<sequence>MHDWSGNREQIKGEPDRFVASDDGLVMRTSVYVQNPKVFCECMKWKHKEVEQKWKVYYDMAPA</sequence>
<accession>A0A8T1GZZ1</accession>
<dbReference type="AlphaFoldDB" id="A0A8T1GZZ1"/>
<dbReference type="Proteomes" id="UP000760860">
    <property type="component" value="Unassembled WGS sequence"/>
</dbReference>
<evidence type="ECO:0000313" key="1">
    <source>
        <dbReference type="EMBL" id="KAG3181776.1"/>
    </source>
</evidence>
<protein>
    <submittedName>
        <fullName evidence="1">Uncharacterized protein</fullName>
    </submittedName>
</protein>
<reference evidence="1" key="1">
    <citation type="submission" date="2018-05" db="EMBL/GenBank/DDBJ databases">
        <title>Effector identification in a new, highly contiguous assembly of the strawberry crown rot pathogen Phytophthora cactorum.</title>
        <authorList>
            <person name="Armitage A.D."/>
            <person name="Nellist C.F."/>
            <person name="Bates H."/>
            <person name="Vickerstaff R.J."/>
            <person name="Harrison R.J."/>
        </authorList>
    </citation>
    <scope>NUCLEOTIDE SEQUENCE</scope>
    <source>
        <strain evidence="1">P421</strain>
    </source>
</reference>
<evidence type="ECO:0000313" key="2">
    <source>
        <dbReference type="Proteomes" id="UP000760860"/>
    </source>
</evidence>
<feature type="non-terminal residue" evidence="1">
    <location>
        <position position="1"/>
    </location>
</feature>
<proteinExistence type="predicted"/>
<dbReference type="EMBL" id="RCMV01005904">
    <property type="protein sequence ID" value="KAG3181776.1"/>
    <property type="molecule type" value="Genomic_DNA"/>
</dbReference>